<accession>A0A495VUH9</accession>
<dbReference type="AlphaFoldDB" id="A0A495VUH9"/>
<comment type="caution">
    <text evidence="1">The sequence shown here is derived from an EMBL/GenBank/DDBJ whole genome shotgun (WGS) entry which is preliminary data.</text>
</comment>
<gene>
    <name evidence="1" type="ORF">C8E97_1609</name>
</gene>
<proteinExistence type="predicted"/>
<dbReference type="EMBL" id="RBXO01000001">
    <property type="protein sequence ID" value="RKT53061.1"/>
    <property type="molecule type" value="Genomic_DNA"/>
</dbReference>
<dbReference type="Proteomes" id="UP000282084">
    <property type="component" value="Unassembled WGS sequence"/>
</dbReference>
<evidence type="ECO:0000313" key="1">
    <source>
        <dbReference type="EMBL" id="RKT53061.1"/>
    </source>
</evidence>
<organism evidence="1 2">
    <name type="scientific">Saccharothrix australiensis</name>
    <dbReference type="NCBI Taxonomy" id="2072"/>
    <lineage>
        <taxon>Bacteria</taxon>
        <taxon>Bacillati</taxon>
        <taxon>Actinomycetota</taxon>
        <taxon>Actinomycetes</taxon>
        <taxon>Pseudonocardiales</taxon>
        <taxon>Pseudonocardiaceae</taxon>
        <taxon>Saccharothrix</taxon>
    </lineage>
</organism>
<protein>
    <recommendedName>
        <fullName evidence="3">DNA-binding protein</fullName>
    </recommendedName>
</protein>
<name>A0A495VUH9_9PSEU</name>
<evidence type="ECO:0000313" key="2">
    <source>
        <dbReference type="Proteomes" id="UP000282084"/>
    </source>
</evidence>
<reference evidence="1 2" key="1">
    <citation type="submission" date="2018-10" db="EMBL/GenBank/DDBJ databases">
        <title>Sequencing the genomes of 1000 actinobacteria strains.</title>
        <authorList>
            <person name="Klenk H.-P."/>
        </authorList>
    </citation>
    <scope>NUCLEOTIDE SEQUENCE [LARGE SCALE GENOMIC DNA]</scope>
    <source>
        <strain evidence="1 2">DSM 43800</strain>
    </source>
</reference>
<evidence type="ECO:0008006" key="3">
    <source>
        <dbReference type="Google" id="ProtNLM"/>
    </source>
</evidence>
<keyword evidence="2" id="KW-1185">Reference proteome</keyword>
<sequence length="333" mass="37710">MLRQAIELRARRAIERMIEGKQCEDSFVEFKSTWLDDHRKAARRMAALCNAARGAEVLWVVGVDEKGMSVPGVDANEMSDWWPRVEKCFDDGVAPDITTLVFDWSSNATVSVIYMRTDNAPYILKTGQEPYSIEVPWRSAEKTRSAKRSELLQLLVPQARAPKWAPIEGEARLLFKPEHEAWNAQGQVTMPDRYELNLDASIFFEAFEPFFIPDMRVSSSIVWGDGSDHMLEVDVILTTTRAHRSELGIVVQGDGAIRVNQAAALSSYARLKSVDPELARRLESAAKFEWRISVGLNIDGPAMVIPLVYEKEVMEEIHSRGQMVARWAIRPPY</sequence>
<dbReference type="Gene3D" id="3.30.950.30">
    <property type="entry name" value="Schlafen, AAA domain"/>
    <property type="match status" value="1"/>
</dbReference>
<dbReference type="InterPro" id="IPR038461">
    <property type="entry name" value="Schlafen_AlbA_2_dom_sf"/>
</dbReference>